<feature type="signal peptide" evidence="1">
    <location>
        <begin position="1"/>
        <end position="21"/>
    </location>
</feature>
<dbReference type="EMBL" id="JBHSPF010000015">
    <property type="protein sequence ID" value="MFC5627833.1"/>
    <property type="molecule type" value="Genomic_DNA"/>
</dbReference>
<keyword evidence="3" id="KW-1185">Reference proteome</keyword>
<organism evidence="2 3">
    <name type="scientific">Aliibacillus thermotolerans</name>
    <dbReference type="NCBI Taxonomy" id="1834418"/>
    <lineage>
        <taxon>Bacteria</taxon>
        <taxon>Bacillati</taxon>
        <taxon>Bacillota</taxon>
        <taxon>Bacilli</taxon>
        <taxon>Bacillales</taxon>
        <taxon>Bacillaceae</taxon>
        <taxon>Aliibacillus</taxon>
    </lineage>
</organism>
<evidence type="ECO:0000256" key="1">
    <source>
        <dbReference type="SAM" id="SignalP"/>
    </source>
</evidence>
<evidence type="ECO:0000313" key="3">
    <source>
        <dbReference type="Proteomes" id="UP001596143"/>
    </source>
</evidence>
<dbReference type="Proteomes" id="UP001596143">
    <property type="component" value="Unassembled WGS sequence"/>
</dbReference>
<evidence type="ECO:0000313" key="2">
    <source>
        <dbReference type="EMBL" id="MFC5627833.1"/>
    </source>
</evidence>
<reference evidence="3" key="1">
    <citation type="journal article" date="2019" name="Int. J. Syst. Evol. Microbiol.">
        <title>The Global Catalogue of Microorganisms (GCM) 10K type strain sequencing project: providing services to taxonomists for standard genome sequencing and annotation.</title>
        <authorList>
            <consortium name="The Broad Institute Genomics Platform"/>
            <consortium name="The Broad Institute Genome Sequencing Center for Infectious Disease"/>
            <person name="Wu L."/>
            <person name="Ma J."/>
        </authorList>
    </citation>
    <scope>NUCLEOTIDE SEQUENCE [LARGE SCALE GENOMIC DNA]</scope>
    <source>
        <strain evidence="3">CGMCC 1.15790</strain>
    </source>
</reference>
<comment type="caution">
    <text evidence="2">The sequence shown here is derived from an EMBL/GenBank/DDBJ whole genome shotgun (WGS) entry which is preliminary data.</text>
</comment>
<dbReference type="RefSeq" id="WP_270896303.1">
    <property type="nucleotide sequence ID" value="NZ_JBHSPF010000015.1"/>
</dbReference>
<accession>A0ABW0U4D9</accession>
<feature type="chain" id="PRO_5045614201" evidence="1">
    <location>
        <begin position="22"/>
        <end position="245"/>
    </location>
</feature>
<protein>
    <submittedName>
        <fullName evidence="2">Uncharacterized protein</fullName>
    </submittedName>
</protein>
<gene>
    <name evidence="2" type="ORF">ACFPTR_02855</name>
</gene>
<keyword evidence="1" id="KW-0732">Signal</keyword>
<sequence>MRFVYFSFFLLFFLVSCTSIDEENNDDEEAFVTAFSNSLYHITFEELEKVRNGWYFHFSIESTDESRNISPETMYIDFPEEITFENVSLEKQNETQIEKNENEPHILYVKQLYTGSIGENVTSISVPAIVHIEQPARIVYFYNIDEDSLPVVREELLLESIVMNDGEITIQATDIFDIRRTSWSLMVNDERIYPVTSYTTHQSRHHYQGKMEFAVFPEPPLTLVAERLQSHDVEWELDFLLPIKE</sequence>
<dbReference type="PROSITE" id="PS51257">
    <property type="entry name" value="PROKAR_LIPOPROTEIN"/>
    <property type="match status" value="1"/>
</dbReference>
<name>A0ABW0U4D9_9BACI</name>
<proteinExistence type="predicted"/>